<feature type="transmembrane region" description="Helical" evidence="1">
    <location>
        <begin position="25"/>
        <end position="44"/>
    </location>
</feature>
<reference evidence="2 3" key="1">
    <citation type="submission" date="2016-08" db="EMBL/GenBank/DDBJ databases">
        <title>Genome sequence of Clavibacter michiganensis spp strain CFBP8019.</title>
        <authorList>
            <person name="Thapa S.P."/>
            <person name="Coaker G."/>
            <person name="Jacques M.-A."/>
        </authorList>
    </citation>
    <scope>NUCLEOTIDE SEQUENCE [LARGE SCALE GENOMIC DNA]</scope>
    <source>
        <strain evidence="2">CFBP8019</strain>
    </source>
</reference>
<keyword evidence="1" id="KW-0812">Transmembrane</keyword>
<feature type="transmembrane region" description="Helical" evidence="1">
    <location>
        <begin position="56"/>
        <end position="74"/>
    </location>
</feature>
<dbReference type="Proteomes" id="UP000195101">
    <property type="component" value="Unassembled WGS sequence"/>
</dbReference>
<dbReference type="OrthoDB" id="3698132at2"/>
<dbReference type="AlphaFoldDB" id="A0A251YFV6"/>
<evidence type="ECO:0000313" key="2">
    <source>
        <dbReference type="EMBL" id="OUE23124.1"/>
    </source>
</evidence>
<keyword evidence="3" id="KW-1185">Reference proteome</keyword>
<name>A0A251YFV6_9MICO</name>
<dbReference type="EMBL" id="MDJZ01000018">
    <property type="protein sequence ID" value="OUE23124.1"/>
    <property type="molecule type" value="Genomic_DNA"/>
</dbReference>
<comment type="caution">
    <text evidence="2">The sequence shown here is derived from an EMBL/GenBank/DDBJ whole genome shotgun (WGS) entry which is preliminary data.</text>
</comment>
<evidence type="ECO:0000256" key="1">
    <source>
        <dbReference type="SAM" id="Phobius"/>
    </source>
</evidence>
<proteinExistence type="predicted"/>
<keyword evidence="1" id="KW-0472">Membrane</keyword>
<sequence>MSNTTPTRTTRLSTETKASFKTTEFFAYIAILIGIFVASAMVDNGDDGQGFGADHAWLYATILTVGYMVSRGIAKSGSREHYDRDVDGDRR</sequence>
<evidence type="ECO:0000313" key="3">
    <source>
        <dbReference type="Proteomes" id="UP000195101"/>
    </source>
</evidence>
<organism evidence="2 3">
    <name type="scientific">Clavibacter michiganensis</name>
    <dbReference type="NCBI Taxonomy" id="28447"/>
    <lineage>
        <taxon>Bacteria</taxon>
        <taxon>Bacillati</taxon>
        <taxon>Actinomycetota</taxon>
        <taxon>Actinomycetes</taxon>
        <taxon>Micrococcales</taxon>
        <taxon>Microbacteriaceae</taxon>
        <taxon>Clavibacter</taxon>
    </lineage>
</organism>
<keyword evidence="1" id="KW-1133">Transmembrane helix</keyword>
<protein>
    <recommendedName>
        <fullName evidence="4">Integral membrane protein</fullName>
    </recommendedName>
</protein>
<accession>A0A251YFV6</accession>
<dbReference type="RefSeq" id="WP_086515770.1">
    <property type="nucleotide sequence ID" value="NZ_MDJZ01000018.1"/>
</dbReference>
<evidence type="ECO:0008006" key="4">
    <source>
        <dbReference type="Google" id="ProtNLM"/>
    </source>
</evidence>
<gene>
    <name evidence="2" type="ORF">BFL37_14285</name>
</gene>